<evidence type="ECO:0000256" key="1">
    <source>
        <dbReference type="SAM" id="Phobius"/>
    </source>
</evidence>
<proteinExistence type="predicted"/>
<comment type="caution">
    <text evidence="2">The sequence shown here is derived from an EMBL/GenBank/DDBJ whole genome shotgun (WGS) entry which is preliminary data.</text>
</comment>
<keyword evidence="1" id="KW-1133">Transmembrane helix</keyword>
<dbReference type="AlphaFoldDB" id="A0A2S8R8C6"/>
<keyword evidence="1" id="KW-0812">Transmembrane</keyword>
<gene>
    <name evidence="2" type="ORF">B9R14_04145</name>
</gene>
<name>A0A2S8R8C6_9FIRM</name>
<evidence type="ECO:0000313" key="2">
    <source>
        <dbReference type="EMBL" id="PQQ66037.1"/>
    </source>
</evidence>
<dbReference type="RefSeq" id="WP_105367666.1">
    <property type="nucleotide sequence ID" value="NZ_NEMB01000003.1"/>
</dbReference>
<feature type="transmembrane region" description="Helical" evidence="1">
    <location>
        <begin position="53"/>
        <end position="70"/>
    </location>
</feature>
<protein>
    <submittedName>
        <fullName evidence="2">Uncharacterized protein</fullName>
    </submittedName>
</protein>
<keyword evidence="1" id="KW-0472">Membrane</keyword>
<dbReference type="Proteomes" id="UP000239720">
    <property type="component" value="Unassembled WGS sequence"/>
</dbReference>
<organism evidence="2 3">
    <name type="scientific">Acetivibrio saccincola</name>
    <dbReference type="NCBI Taxonomy" id="1677857"/>
    <lineage>
        <taxon>Bacteria</taxon>
        <taxon>Bacillati</taxon>
        <taxon>Bacillota</taxon>
        <taxon>Clostridia</taxon>
        <taxon>Eubacteriales</taxon>
        <taxon>Oscillospiraceae</taxon>
        <taxon>Acetivibrio</taxon>
    </lineage>
</organism>
<evidence type="ECO:0000313" key="3">
    <source>
        <dbReference type="Proteomes" id="UP000239720"/>
    </source>
</evidence>
<accession>A0A2S8R8C6</accession>
<sequence length="72" mass="8307">MVNLAALRVYSTDTHVIVEKYEQDEKNILAKSGDDFKVKISLKNISGEYLEDFYFLLIAVGLFTLTRVHLRL</sequence>
<reference evidence="2 3" key="1">
    <citation type="journal article" date="2018" name="Syst. Appl. Microbiol.">
        <title>Characterization and high-quality draft genome sequence of Herbivorax saccincola A7, an anaerobic, alkaliphilic, thermophilic, cellulolytic, and xylanolytic bacterium.</title>
        <authorList>
            <person name="Aikawa S."/>
            <person name="Baramee S."/>
            <person name="Sermsathanaswadi J."/>
            <person name="Thianheng P."/>
            <person name="Tachaapaikoon C."/>
            <person name="Shikata A."/>
            <person name="Waeonukul R."/>
            <person name="Pason P."/>
            <person name="Ratanakhanokchai K."/>
            <person name="Kosugi A."/>
        </authorList>
    </citation>
    <scope>NUCLEOTIDE SEQUENCE [LARGE SCALE GENOMIC DNA]</scope>
    <source>
        <strain evidence="2 3">A7</strain>
    </source>
</reference>
<dbReference type="EMBL" id="NEMB01000003">
    <property type="protein sequence ID" value="PQQ66037.1"/>
    <property type="molecule type" value="Genomic_DNA"/>
</dbReference>